<evidence type="ECO:0000256" key="3">
    <source>
        <dbReference type="PROSITE-ProRule" id="PRU00221"/>
    </source>
</evidence>
<dbReference type="InterPro" id="IPR019775">
    <property type="entry name" value="WD40_repeat_CS"/>
</dbReference>
<protein>
    <submittedName>
        <fullName evidence="5">p21-activated protein kinase-interacting protein 1-like</fullName>
    </submittedName>
</protein>
<evidence type="ECO:0000256" key="1">
    <source>
        <dbReference type="ARBA" id="ARBA00022574"/>
    </source>
</evidence>
<evidence type="ECO:0000256" key="4">
    <source>
        <dbReference type="SAM" id="MobiDB-lite"/>
    </source>
</evidence>
<dbReference type="InterPro" id="IPR051959">
    <property type="entry name" value="PAK1-Kinase_Regulator"/>
</dbReference>
<feature type="repeat" description="WD" evidence="3">
    <location>
        <begin position="166"/>
        <end position="207"/>
    </location>
</feature>
<dbReference type="AlphaFoldDB" id="A0A1R1XWT3"/>
<accession>A0A1R1XWT3</accession>
<sequence>MKKNAKRQKLSKKSEAETAHENENETTMDELDIEVKKPTESVLIVAGTYERLLYGLVASYDTENSELKIVPRFIMPSHINCVTTVSIGKKFLASGSADENFFNKLVFFFFFRLFDLKRQKELGSLHEHAGTISKLEFFGSSHLISASTDAKIIIFRTKDWEVLKVLRGHLKPINDISIHPSGKLAISVAQDYTAILWNLLTGQKSMRTKLGYEGQLIRFNSAGDFYAISDKSNNVYVYSITKAASQAQFLMKSRILDFVFVSHVGEDDSKKDYILVAAENKSVHLFDPVSSNLIGSVKLHDNRLVIFLLFIALIKGVCKTSILDNNETTVELLVTVSSDSKVKVWSLNSILENILHSSKKDKSESNTNLATLAEFDSGCRLTCVAASVDPLSYK</sequence>
<dbReference type="GO" id="GO:0016301">
    <property type="term" value="F:kinase activity"/>
    <property type="evidence" value="ECO:0007669"/>
    <property type="project" value="UniProtKB-KW"/>
</dbReference>
<dbReference type="SMART" id="SM00320">
    <property type="entry name" value="WD40"/>
    <property type="match status" value="5"/>
</dbReference>
<organism evidence="5 6">
    <name type="scientific">Smittium culicis</name>
    <dbReference type="NCBI Taxonomy" id="133412"/>
    <lineage>
        <taxon>Eukaryota</taxon>
        <taxon>Fungi</taxon>
        <taxon>Fungi incertae sedis</taxon>
        <taxon>Zoopagomycota</taxon>
        <taxon>Kickxellomycotina</taxon>
        <taxon>Harpellomycetes</taxon>
        <taxon>Harpellales</taxon>
        <taxon>Legeriomycetaceae</taxon>
        <taxon>Smittium</taxon>
    </lineage>
</organism>
<keyword evidence="2" id="KW-0677">Repeat</keyword>
<keyword evidence="6" id="KW-1185">Reference proteome</keyword>
<evidence type="ECO:0000256" key="2">
    <source>
        <dbReference type="ARBA" id="ARBA00022737"/>
    </source>
</evidence>
<dbReference type="Pfam" id="PF00400">
    <property type="entry name" value="WD40"/>
    <property type="match status" value="1"/>
</dbReference>
<evidence type="ECO:0000313" key="6">
    <source>
        <dbReference type="Proteomes" id="UP000187283"/>
    </source>
</evidence>
<dbReference type="STRING" id="133412.A0A1R1XWT3"/>
<dbReference type="InterPro" id="IPR036322">
    <property type="entry name" value="WD40_repeat_dom_sf"/>
</dbReference>
<proteinExistence type="predicted"/>
<dbReference type="PANTHER" id="PTHR44675">
    <property type="entry name" value="PAK1 INTERACTING PROTEIN 1"/>
    <property type="match status" value="1"/>
</dbReference>
<dbReference type="PROSITE" id="PS00678">
    <property type="entry name" value="WD_REPEATS_1"/>
    <property type="match status" value="1"/>
</dbReference>
<comment type="caution">
    <text evidence="5">The sequence shown here is derived from an EMBL/GenBank/DDBJ whole genome shotgun (WGS) entry which is preliminary data.</text>
</comment>
<keyword evidence="5" id="KW-0418">Kinase</keyword>
<reference evidence="5 6" key="1">
    <citation type="submission" date="2017-01" db="EMBL/GenBank/DDBJ databases">
        <authorList>
            <person name="Mah S.A."/>
            <person name="Swanson W.J."/>
            <person name="Moy G.W."/>
            <person name="Vacquier V.D."/>
        </authorList>
    </citation>
    <scope>NUCLEOTIDE SEQUENCE [LARGE SCALE GENOMIC DNA]</scope>
    <source>
        <strain evidence="5 6">GSMNP</strain>
    </source>
</reference>
<dbReference type="PROSITE" id="PS50294">
    <property type="entry name" value="WD_REPEATS_REGION"/>
    <property type="match status" value="1"/>
</dbReference>
<keyword evidence="5" id="KW-0808">Transferase</keyword>
<dbReference type="EMBL" id="LSSN01001586">
    <property type="protein sequence ID" value="OMJ19068.1"/>
    <property type="molecule type" value="Genomic_DNA"/>
</dbReference>
<feature type="compositionally biased region" description="Basic residues" evidence="4">
    <location>
        <begin position="1"/>
        <end position="11"/>
    </location>
</feature>
<dbReference type="InterPro" id="IPR001680">
    <property type="entry name" value="WD40_rpt"/>
</dbReference>
<evidence type="ECO:0000313" key="5">
    <source>
        <dbReference type="EMBL" id="OMJ19068.1"/>
    </source>
</evidence>
<dbReference type="SUPFAM" id="SSF50978">
    <property type="entry name" value="WD40 repeat-like"/>
    <property type="match status" value="1"/>
</dbReference>
<feature type="compositionally biased region" description="Basic and acidic residues" evidence="4">
    <location>
        <begin position="12"/>
        <end position="23"/>
    </location>
</feature>
<name>A0A1R1XWT3_9FUNG</name>
<dbReference type="OrthoDB" id="308449at2759"/>
<gene>
    <name evidence="5" type="ORF">AYI70_g4964</name>
</gene>
<dbReference type="PROSITE" id="PS50082">
    <property type="entry name" value="WD_REPEATS_2"/>
    <property type="match status" value="1"/>
</dbReference>
<keyword evidence="1 3" id="KW-0853">WD repeat</keyword>
<dbReference type="InterPro" id="IPR015943">
    <property type="entry name" value="WD40/YVTN_repeat-like_dom_sf"/>
</dbReference>
<dbReference type="Gene3D" id="2.130.10.10">
    <property type="entry name" value="YVTN repeat-like/Quinoprotein amine dehydrogenase"/>
    <property type="match status" value="2"/>
</dbReference>
<dbReference type="Proteomes" id="UP000187283">
    <property type="component" value="Unassembled WGS sequence"/>
</dbReference>
<dbReference type="PANTHER" id="PTHR44675:SF1">
    <property type="entry name" value="P21-ACTIVATED PROTEIN KINASE-INTERACTING PROTEIN 1"/>
    <property type="match status" value="1"/>
</dbReference>
<feature type="region of interest" description="Disordered" evidence="4">
    <location>
        <begin position="1"/>
        <end position="31"/>
    </location>
</feature>